<organism evidence="1 2">
    <name type="scientific">Trifolium medium</name>
    <dbReference type="NCBI Taxonomy" id="97028"/>
    <lineage>
        <taxon>Eukaryota</taxon>
        <taxon>Viridiplantae</taxon>
        <taxon>Streptophyta</taxon>
        <taxon>Embryophyta</taxon>
        <taxon>Tracheophyta</taxon>
        <taxon>Spermatophyta</taxon>
        <taxon>Magnoliopsida</taxon>
        <taxon>eudicotyledons</taxon>
        <taxon>Gunneridae</taxon>
        <taxon>Pentapetalae</taxon>
        <taxon>rosids</taxon>
        <taxon>fabids</taxon>
        <taxon>Fabales</taxon>
        <taxon>Fabaceae</taxon>
        <taxon>Papilionoideae</taxon>
        <taxon>50 kb inversion clade</taxon>
        <taxon>NPAAA clade</taxon>
        <taxon>Hologalegina</taxon>
        <taxon>IRL clade</taxon>
        <taxon>Trifolieae</taxon>
        <taxon>Trifolium</taxon>
    </lineage>
</organism>
<sequence length="54" mass="6641">MKLLTWNRENIGKRRSNFEVLRWQRRGEMRNERLKERCAGCFFDGGGIVLHRRY</sequence>
<evidence type="ECO:0000313" key="2">
    <source>
        <dbReference type="Proteomes" id="UP000265520"/>
    </source>
</evidence>
<dbReference type="AlphaFoldDB" id="A0A392S0G5"/>
<name>A0A392S0G5_9FABA</name>
<reference evidence="1 2" key="1">
    <citation type="journal article" date="2018" name="Front. Plant Sci.">
        <title>Red Clover (Trifolium pratense) and Zigzag Clover (T. medium) - A Picture of Genomic Similarities and Differences.</title>
        <authorList>
            <person name="Dluhosova J."/>
            <person name="Istvanek J."/>
            <person name="Nedelnik J."/>
            <person name="Repkova J."/>
        </authorList>
    </citation>
    <scope>NUCLEOTIDE SEQUENCE [LARGE SCALE GENOMIC DNA]</scope>
    <source>
        <strain evidence="2">cv. 10/8</strain>
        <tissue evidence="1">Leaf</tissue>
    </source>
</reference>
<accession>A0A392S0G5</accession>
<dbReference type="Proteomes" id="UP000265520">
    <property type="component" value="Unassembled WGS sequence"/>
</dbReference>
<keyword evidence="2" id="KW-1185">Reference proteome</keyword>
<proteinExistence type="predicted"/>
<comment type="caution">
    <text evidence="1">The sequence shown here is derived from an EMBL/GenBank/DDBJ whole genome shotgun (WGS) entry which is preliminary data.</text>
</comment>
<protein>
    <submittedName>
        <fullName evidence="1">Uncharacterized protein</fullName>
    </submittedName>
</protein>
<evidence type="ECO:0000313" key="1">
    <source>
        <dbReference type="EMBL" id="MCI41824.1"/>
    </source>
</evidence>
<dbReference type="EMBL" id="LXQA010296743">
    <property type="protein sequence ID" value="MCI41824.1"/>
    <property type="molecule type" value="Genomic_DNA"/>
</dbReference>